<evidence type="ECO:0000313" key="1">
    <source>
        <dbReference type="EMBL" id="GMI45613.1"/>
    </source>
</evidence>
<dbReference type="AlphaFoldDB" id="A0A9W7LD70"/>
<reference evidence="2" key="1">
    <citation type="journal article" date="2023" name="Commun. Biol.">
        <title>Genome analysis of Parmales, the sister group of diatoms, reveals the evolutionary specialization of diatoms from phago-mixotrophs to photoautotrophs.</title>
        <authorList>
            <person name="Ban H."/>
            <person name="Sato S."/>
            <person name="Yoshikawa S."/>
            <person name="Yamada K."/>
            <person name="Nakamura Y."/>
            <person name="Ichinomiya M."/>
            <person name="Sato N."/>
            <person name="Blanc-Mathieu R."/>
            <person name="Endo H."/>
            <person name="Kuwata A."/>
            <person name="Ogata H."/>
        </authorList>
    </citation>
    <scope>NUCLEOTIDE SEQUENCE [LARGE SCALE GENOMIC DNA]</scope>
</reference>
<accession>A0A9W7LD70</accession>
<name>A0A9W7LD70_9STRA</name>
<feature type="non-terminal residue" evidence="1">
    <location>
        <position position="180"/>
    </location>
</feature>
<dbReference type="EMBL" id="BRYA01001598">
    <property type="protein sequence ID" value="GMI45613.1"/>
    <property type="molecule type" value="Genomic_DNA"/>
</dbReference>
<proteinExistence type="predicted"/>
<dbReference type="Proteomes" id="UP001165065">
    <property type="component" value="Unassembled WGS sequence"/>
</dbReference>
<organism evidence="1 2">
    <name type="scientific">Triparma columacea</name>
    <dbReference type="NCBI Taxonomy" id="722753"/>
    <lineage>
        <taxon>Eukaryota</taxon>
        <taxon>Sar</taxon>
        <taxon>Stramenopiles</taxon>
        <taxon>Ochrophyta</taxon>
        <taxon>Bolidophyceae</taxon>
        <taxon>Parmales</taxon>
        <taxon>Triparmaceae</taxon>
        <taxon>Triparma</taxon>
    </lineage>
</organism>
<keyword evidence="2" id="KW-1185">Reference proteome</keyword>
<protein>
    <submittedName>
        <fullName evidence="1">Uncharacterized protein</fullName>
    </submittedName>
</protein>
<sequence>MAKGLSAQIEKAALENPQQIPAMAANEFTQFAMGHGTKVHEQNYDQVQVWENMVSSATTPPKKLIGIMKGVFTGIMGIKLVTDPKDALSADADELKPRDAAPILGRTAMLNSPALLTLRETISTYSGLNVDVQRELLSRAQGGQTVVELEPATRAAIVATNGDPNSPAHVFLSAPTGSGK</sequence>
<comment type="caution">
    <text evidence="1">The sequence shown here is derived from an EMBL/GenBank/DDBJ whole genome shotgun (WGS) entry which is preliminary data.</text>
</comment>
<gene>
    <name evidence="1" type="ORF">TrCOL_g11613</name>
</gene>
<evidence type="ECO:0000313" key="2">
    <source>
        <dbReference type="Proteomes" id="UP001165065"/>
    </source>
</evidence>